<gene>
    <name evidence="2" type="ORF">DdX_14117</name>
</gene>
<dbReference type="EMBL" id="JAKKPZ010000065">
    <property type="protein sequence ID" value="KAI1704621.1"/>
    <property type="molecule type" value="Genomic_DNA"/>
</dbReference>
<keyword evidence="3" id="KW-1185">Reference proteome</keyword>
<dbReference type="AlphaFoldDB" id="A0AAD4MSQ6"/>
<comment type="caution">
    <text evidence="2">The sequence shown here is derived from an EMBL/GenBank/DDBJ whole genome shotgun (WGS) entry which is preliminary data.</text>
</comment>
<feature type="signal peptide" evidence="1">
    <location>
        <begin position="1"/>
        <end position="24"/>
    </location>
</feature>
<name>A0AAD4MSQ6_9BILA</name>
<feature type="chain" id="PRO_5042102910" description="Saposin B-type domain-containing protein" evidence="1">
    <location>
        <begin position="25"/>
        <end position="147"/>
    </location>
</feature>
<evidence type="ECO:0000256" key="1">
    <source>
        <dbReference type="SAM" id="SignalP"/>
    </source>
</evidence>
<organism evidence="2 3">
    <name type="scientific">Ditylenchus destructor</name>
    <dbReference type="NCBI Taxonomy" id="166010"/>
    <lineage>
        <taxon>Eukaryota</taxon>
        <taxon>Metazoa</taxon>
        <taxon>Ecdysozoa</taxon>
        <taxon>Nematoda</taxon>
        <taxon>Chromadorea</taxon>
        <taxon>Rhabditida</taxon>
        <taxon>Tylenchina</taxon>
        <taxon>Tylenchomorpha</taxon>
        <taxon>Sphaerularioidea</taxon>
        <taxon>Anguinidae</taxon>
        <taxon>Anguininae</taxon>
        <taxon>Ditylenchus</taxon>
    </lineage>
</organism>
<keyword evidence="1" id="KW-0732">Signal</keyword>
<evidence type="ECO:0000313" key="2">
    <source>
        <dbReference type="EMBL" id="KAI1704621.1"/>
    </source>
</evidence>
<evidence type="ECO:0008006" key="4">
    <source>
        <dbReference type="Google" id="ProtNLM"/>
    </source>
</evidence>
<evidence type="ECO:0000313" key="3">
    <source>
        <dbReference type="Proteomes" id="UP001201812"/>
    </source>
</evidence>
<accession>A0AAD4MSQ6</accession>
<reference evidence="2" key="1">
    <citation type="submission" date="2022-01" db="EMBL/GenBank/DDBJ databases">
        <title>Genome Sequence Resource for Two Populations of Ditylenchus destructor, the Migratory Endoparasitic Phytonematode.</title>
        <authorList>
            <person name="Zhang H."/>
            <person name="Lin R."/>
            <person name="Xie B."/>
        </authorList>
    </citation>
    <scope>NUCLEOTIDE SEQUENCE</scope>
    <source>
        <strain evidence="2">BazhouSP</strain>
    </source>
</reference>
<sequence>MTSRICSPGAVIFLSAIFAIGSLGHVDEWDCKECKRVMEDVAKALKPSLLDKADFVEDFKLLMLNESTCYYQKWSNWIPKCCEQGGSVHVPIGERHDGRAGCASAIWDFAISKDPNHALDPIAACMEPSLLMAMPEDGKCKWPRDFA</sequence>
<protein>
    <recommendedName>
        <fullName evidence="4">Saposin B-type domain-containing protein</fullName>
    </recommendedName>
</protein>
<dbReference type="Proteomes" id="UP001201812">
    <property type="component" value="Unassembled WGS sequence"/>
</dbReference>
<proteinExistence type="predicted"/>